<reference evidence="6 7" key="1">
    <citation type="submission" date="2018-05" db="EMBL/GenBank/DDBJ databases">
        <title>Genomic Encyclopedia of Type Strains, Phase IV (KMG-V): Genome sequencing to study the core and pangenomes of soil and plant-associated prokaryotes.</title>
        <authorList>
            <person name="Whitman W."/>
        </authorList>
    </citation>
    <scope>NUCLEOTIDE SEQUENCE [LARGE SCALE GENOMIC DNA]</scope>
    <source>
        <strain evidence="6 7">PNG 92-11</strain>
    </source>
</reference>
<dbReference type="InterPro" id="IPR011761">
    <property type="entry name" value="ATP-grasp"/>
</dbReference>
<dbReference type="PANTHER" id="PTHR43585:SF2">
    <property type="entry name" value="ATP-GRASP ENZYME FSQD"/>
    <property type="match status" value="1"/>
</dbReference>
<evidence type="ECO:0000256" key="3">
    <source>
        <dbReference type="ARBA" id="ARBA00022840"/>
    </source>
</evidence>
<keyword evidence="3 4" id="KW-0067">ATP-binding</keyword>
<dbReference type="RefSeq" id="WP_109652730.1">
    <property type="nucleotide sequence ID" value="NZ_CP134724.1"/>
</dbReference>
<comment type="caution">
    <text evidence="6">The sequence shown here is derived from an EMBL/GenBank/DDBJ whole genome shotgun (WGS) entry which is preliminary data.</text>
</comment>
<protein>
    <submittedName>
        <fullName evidence="6">ATP-grasp domain-containing protein</fullName>
    </submittedName>
</protein>
<dbReference type="InterPro" id="IPR005479">
    <property type="entry name" value="CPAse_ATP-bd"/>
</dbReference>
<proteinExistence type="predicted"/>
<dbReference type="PROSITE" id="PS50975">
    <property type="entry name" value="ATP_GRASP"/>
    <property type="match status" value="1"/>
</dbReference>
<accession>A0ABD6XQ75</accession>
<keyword evidence="2 4" id="KW-0547">Nucleotide-binding</keyword>
<keyword evidence="1" id="KW-0436">Ligase</keyword>
<dbReference type="Gene3D" id="3.40.50.20">
    <property type="match status" value="1"/>
</dbReference>
<dbReference type="Gene3D" id="3.30.470.20">
    <property type="entry name" value="ATP-grasp fold, B domain"/>
    <property type="match status" value="1"/>
</dbReference>
<dbReference type="SUPFAM" id="SSF56059">
    <property type="entry name" value="Glutathione synthetase ATP-binding domain-like"/>
    <property type="match status" value="1"/>
</dbReference>
<evidence type="ECO:0000313" key="7">
    <source>
        <dbReference type="Proteomes" id="UP000245996"/>
    </source>
</evidence>
<feature type="domain" description="ATP-grasp" evidence="5">
    <location>
        <begin position="116"/>
        <end position="313"/>
    </location>
</feature>
<evidence type="ECO:0000313" key="6">
    <source>
        <dbReference type="EMBL" id="PWJ80405.1"/>
    </source>
</evidence>
<evidence type="ECO:0000256" key="4">
    <source>
        <dbReference type="PROSITE-ProRule" id="PRU00409"/>
    </source>
</evidence>
<sequence length="410" mass="46847">MNLLIIDYEALSTNPVTDWYKGHDCYLITSEQSFRSMDEKTRSSFKEIVAINSFNPENDDLIFYYAEQLHDYVKFDHVIGVREFDLLPAAVIRNNWSLPGASIESIEAYRDKGIMKKILKEKQISVPDFKIITTAIDIINFIKDNGYPVLLKPRTSKRARGISVLHNDNDLYHALHKGLKKTSEDLVNMMVEEFVSGPMYHIDGVVINNEIKFIWPSLYVSNCMGFPDGNYISSCLLSPDDNLYIPLVEYVRECISALPSPVNFSFHAEVFYCTDGTLKLCEIAARAGGGPVMTSIETVFNFNPKETAFMAYLNAEIETPVIETEPDNLCGWIIIPNNMIEAYVENLPESCPFPQVTNYKVFSKNGDYFSDERQVIAEVALRGKNSEEIINSISEIMEWFYYHIQWSARV</sequence>
<organism evidence="6 7">
    <name type="scientific">Enterobacter agglomerans</name>
    <name type="common">Erwinia herbicola</name>
    <name type="synonym">Pantoea agglomerans</name>
    <dbReference type="NCBI Taxonomy" id="549"/>
    <lineage>
        <taxon>Bacteria</taxon>
        <taxon>Pseudomonadati</taxon>
        <taxon>Pseudomonadota</taxon>
        <taxon>Gammaproteobacteria</taxon>
        <taxon>Enterobacterales</taxon>
        <taxon>Erwiniaceae</taxon>
        <taxon>Pantoea</taxon>
        <taxon>Pantoea agglomerans group</taxon>
    </lineage>
</organism>
<gene>
    <name evidence="6" type="ORF">C7430_105190</name>
</gene>
<dbReference type="PANTHER" id="PTHR43585">
    <property type="entry name" value="FUMIPYRROLE BIOSYNTHESIS PROTEIN C"/>
    <property type="match status" value="1"/>
</dbReference>
<dbReference type="GO" id="GO:0005524">
    <property type="term" value="F:ATP binding"/>
    <property type="evidence" value="ECO:0007669"/>
    <property type="project" value="UniProtKB-UniRule"/>
</dbReference>
<evidence type="ECO:0000256" key="2">
    <source>
        <dbReference type="ARBA" id="ARBA00022741"/>
    </source>
</evidence>
<dbReference type="GO" id="GO:0016874">
    <property type="term" value="F:ligase activity"/>
    <property type="evidence" value="ECO:0007669"/>
    <property type="project" value="UniProtKB-KW"/>
</dbReference>
<dbReference type="Proteomes" id="UP000245996">
    <property type="component" value="Unassembled WGS sequence"/>
</dbReference>
<name>A0ABD6XQ75_ENTAG</name>
<evidence type="ECO:0000259" key="5">
    <source>
        <dbReference type="PROSITE" id="PS50975"/>
    </source>
</evidence>
<dbReference type="InterPro" id="IPR052032">
    <property type="entry name" value="ATP-dep_AA_Ligase"/>
</dbReference>
<dbReference type="Pfam" id="PF02786">
    <property type="entry name" value="CPSase_L_D2"/>
    <property type="match status" value="1"/>
</dbReference>
<dbReference type="EMBL" id="QGHE01000005">
    <property type="protein sequence ID" value="PWJ80405.1"/>
    <property type="molecule type" value="Genomic_DNA"/>
</dbReference>
<evidence type="ECO:0000256" key="1">
    <source>
        <dbReference type="ARBA" id="ARBA00022598"/>
    </source>
</evidence>
<dbReference type="AlphaFoldDB" id="A0ABD6XQ75"/>